<feature type="compositionally biased region" description="Acidic residues" evidence="1">
    <location>
        <begin position="50"/>
        <end position="59"/>
    </location>
</feature>
<sequence>MRYRMERFVLLPFSVGCISESSVAIGHQQQHHKSSSPQPILTPTRSQEEGKEEEEDDEKSLEGENLKSPLGLMAIPKFQRLFKNFKNLSQLFVDKDEMEEDQEMGIEIGLPTDVKHVTHIGIDGDAATSILNSTRTNWDYHLNLKSPNHDLLTQFPSNFPFANMATHSPNNTPMATSS</sequence>
<evidence type="ECO:0000259" key="2">
    <source>
        <dbReference type="PROSITE" id="PS50108"/>
    </source>
</evidence>
<feature type="domain" description="CRIB" evidence="2">
    <location>
        <begin position="108"/>
        <end position="121"/>
    </location>
</feature>
<name>A0AAE1SAC4_9SOLA</name>
<evidence type="ECO:0000313" key="4">
    <source>
        <dbReference type="Proteomes" id="UP001291623"/>
    </source>
</evidence>
<dbReference type="PANTHER" id="PTHR46931">
    <property type="entry name" value="CRIB DOMAIN-CONTAINING PROTEIN RIC2"/>
    <property type="match status" value="1"/>
</dbReference>
<dbReference type="InterPro" id="IPR000095">
    <property type="entry name" value="CRIB_dom"/>
</dbReference>
<protein>
    <recommendedName>
        <fullName evidence="2">CRIB domain-containing protein</fullName>
    </recommendedName>
</protein>
<dbReference type="SMART" id="SM00285">
    <property type="entry name" value="PBD"/>
    <property type="match status" value="1"/>
</dbReference>
<dbReference type="Pfam" id="PF00786">
    <property type="entry name" value="PBD"/>
    <property type="match status" value="1"/>
</dbReference>
<evidence type="ECO:0000313" key="3">
    <source>
        <dbReference type="EMBL" id="KAK4366958.1"/>
    </source>
</evidence>
<gene>
    <name evidence="3" type="ORF">RND71_014838</name>
</gene>
<dbReference type="PROSITE" id="PS50108">
    <property type="entry name" value="CRIB"/>
    <property type="match status" value="1"/>
</dbReference>
<dbReference type="EMBL" id="JAVYJV010000007">
    <property type="protein sequence ID" value="KAK4366958.1"/>
    <property type="molecule type" value="Genomic_DNA"/>
</dbReference>
<keyword evidence="4" id="KW-1185">Reference proteome</keyword>
<reference evidence="3" key="1">
    <citation type="submission" date="2023-12" db="EMBL/GenBank/DDBJ databases">
        <title>Genome assembly of Anisodus tanguticus.</title>
        <authorList>
            <person name="Wang Y.-J."/>
        </authorList>
    </citation>
    <scope>NUCLEOTIDE SEQUENCE</scope>
    <source>
        <strain evidence="3">KB-2021</strain>
        <tissue evidence="3">Leaf</tissue>
    </source>
</reference>
<dbReference type="PANTHER" id="PTHR46931:SF15">
    <property type="entry name" value="CRIB DOMAIN-CONTAINING PROTEIN"/>
    <property type="match status" value="1"/>
</dbReference>
<evidence type="ECO:0000256" key="1">
    <source>
        <dbReference type="SAM" id="MobiDB-lite"/>
    </source>
</evidence>
<proteinExistence type="predicted"/>
<feature type="region of interest" description="Disordered" evidence="1">
    <location>
        <begin position="26"/>
        <end position="65"/>
    </location>
</feature>
<accession>A0AAE1SAC4</accession>
<dbReference type="AlphaFoldDB" id="A0AAE1SAC4"/>
<organism evidence="3 4">
    <name type="scientific">Anisodus tanguticus</name>
    <dbReference type="NCBI Taxonomy" id="243964"/>
    <lineage>
        <taxon>Eukaryota</taxon>
        <taxon>Viridiplantae</taxon>
        <taxon>Streptophyta</taxon>
        <taxon>Embryophyta</taxon>
        <taxon>Tracheophyta</taxon>
        <taxon>Spermatophyta</taxon>
        <taxon>Magnoliopsida</taxon>
        <taxon>eudicotyledons</taxon>
        <taxon>Gunneridae</taxon>
        <taxon>Pentapetalae</taxon>
        <taxon>asterids</taxon>
        <taxon>lamiids</taxon>
        <taxon>Solanales</taxon>
        <taxon>Solanaceae</taxon>
        <taxon>Solanoideae</taxon>
        <taxon>Hyoscyameae</taxon>
        <taxon>Anisodus</taxon>
    </lineage>
</organism>
<comment type="caution">
    <text evidence="3">The sequence shown here is derived from an EMBL/GenBank/DDBJ whole genome shotgun (WGS) entry which is preliminary data.</text>
</comment>
<dbReference type="Proteomes" id="UP001291623">
    <property type="component" value="Unassembled WGS sequence"/>
</dbReference>
<dbReference type="InterPro" id="IPR044509">
    <property type="entry name" value="RIC2/4"/>
</dbReference>